<reference evidence="1" key="1">
    <citation type="submission" date="2018-04" db="EMBL/GenBank/DDBJ databases">
        <title>Whole genome sequencing of Hypsizygus marmoreus.</title>
        <authorList>
            <person name="Choi I.-G."/>
            <person name="Min B."/>
            <person name="Kim J.-G."/>
            <person name="Kim S."/>
            <person name="Oh Y.-L."/>
            <person name="Kong W.-S."/>
            <person name="Park H."/>
            <person name="Jeong J."/>
            <person name="Song E.-S."/>
        </authorList>
    </citation>
    <scope>NUCLEOTIDE SEQUENCE [LARGE SCALE GENOMIC DNA]</scope>
    <source>
        <strain evidence="1">51987-8</strain>
    </source>
</reference>
<comment type="caution">
    <text evidence="1">The sequence shown here is derived from an EMBL/GenBank/DDBJ whole genome shotgun (WGS) entry which is preliminary data.</text>
</comment>
<dbReference type="Gene3D" id="3.80.10.10">
    <property type="entry name" value="Ribonuclease Inhibitor"/>
    <property type="match status" value="1"/>
</dbReference>
<dbReference type="AlphaFoldDB" id="A0A369J3X6"/>
<dbReference type="EMBL" id="LUEZ02000122">
    <property type="protein sequence ID" value="RDB16731.1"/>
    <property type="molecule type" value="Genomic_DNA"/>
</dbReference>
<proteinExistence type="predicted"/>
<gene>
    <name evidence="1" type="ORF">Hypma_002431</name>
</gene>
<organism evidence="1 2">
    <name type="scientific">Hypsizygus marmoreus</name>
    <name type="common">White beech mushroom</name>
    <name type="synonym">Agaricus marmoreus</name>
    <dbReference type="NCBI Taxonomy" id="39966"/>
    <lineage>
        <taxon>Eukaryota</taxon>
        <taxon>Fungi</taxon>
        <taxon>Dikarya</taxon>
        <taxon>Basidiomycota</taxon>
        <taxon>Agaricomycotina</taxon>
        <taxon>Agaricomycetes</taxon>
        <taxon>Agaricomycetidae</taxon>
        <taxon>Agaricales</taxon>
        <taxon>Tricholomatineae</taxon>
        <taxon>Lyophyllaceae</taxon>
        <taxon>Hypsizygus</taxon>
    </lineage>
</organism>
<evidence type="ECO:0000313" key="1">
    <source>
        <dbReference type="EMBL" id="RDB16731.1"/>
    </source>
</evidence>
<dbReference type="InParanoid" id="A0A369J3X6"/>
<protein>
    <recommendedName>
        <fullName evidence="3">F-box domain-containing protein</fullName>
    </recommendedName>
</protein>
<evidence type="ECO:0000313" key="2">
    <source>
        <dbReference type="Proteomes" id="UP000076154"/>
    </source>
</evidence>
<dbReference type="Proteomes" id="UP000076154">
    <property type="component" value="Unassembled WGS sequence"/>
</dbReference>
<sequence>MPTAIPDDIWRSVGTFVPSEHLRTLLAINRSFFDLAMNARYREVNLTLLGDRGMIKLLQRLRDPVVAKRVHSLTVIPDYWSNVSDDLKMPYPYQDVVQSMTDTVTHLTQVTEYTIEWDWKSELTAEEFLPFLTAAWATFGVNLRKLEVAASFSTVLVFLHDAGNPKNLQNFRAHLNNTAGPENPDLAQLAIFINQTSSTLRQLSIVSDCDEMHLASLFSSLGTFAQLQSLEISAPLDMCGLSDPSSVTGLLEGHAHVLKHVDLSYQGMIRGAGLPVKQAFAEWMVGNVANRHILANLESLVLLAPTESARLDVTMTYIERSAHTMTSLSLTGDHLRYEEVATLISALSPHRVMKSLSLCTKSLSSRLIELFAQEMPYLDTLNLFILNISSDEAEPEEFLQLRDSRTQARKFVMEMRHHSFPNWTLRDLSIVRPFGRGIDRTVVNEPMYAISKSVPALRSFFGEGELKIN</sequence>
<dbReference type="OrthoDB" id="3071584at2759"/>
<dbReference type="SUPFAM" id="SSF52047">
    <property type="entry name" value="RNI-like"/>
    <property type="match status" value="1"/>
</dbReference>
<keyword evidence="2" id="KW-1185">Reference proteome</keyword>
<name>A0A369J3X6_HYPMA</name>
<dbReference type="InterPro" id="IPR032675">
    <property type="entry name" value="LRR_dom_sf"/>
</dbReference>
<accession>A0A369J3X6</accession>
<evidence type="ECO:0008006" key="3">
    <source>
        <dbReference type="Google" id="ProtNLM"/>
    </source>
</evidence>